<keyword evidence="4" id="KW-0165">Cleavage on pair of basic residues</keyword>
<evidence type="ECO:0000256" key="6">
    <source>
        <dbReference type="ARBA" id="ARBA00023157"/>
    </source>
</evidence>
<evidence type="ECO:0000313" key="11">
    <source>
        <dbReference type="Proteomes" id="UP001152888"/>
    </source>
</evidence>
<dbReference type="GO" id="GO:0005576">
    <property type="term" value="C:extracellular region"/>
    <property type="evidence" value="ECO:0007669"/>
    <property type="project" value="UniProtKB-SubCell"/>
</dbReference>
<dbReference type="AlphaFoldDB" id="A0A9P0KG14"/>
<keyword evidence="5 8" id="KW-0732">Signal</keyword>
<dbReference type="InterPro" id="IPR016179">
    <property type="entry name" value="Insulin-like"/>
</dbReference>
<evidence type="ECO:0000256" key="1">
    <source>
        <dbReference type="ARBA" id="ARBA00004613"/>
    </source>
</evidence>
<keyword evidence="3" id="KW-0964">Secreted</keyword>
<dbReference type="OrthoDB" id="6696619at2759"/>
<feature type="region of interest" description="Disordered" evidence="7">
    <location>
        <begin position="135"/>
        <end position="160"/>
    </location>
</feature>
<dbReference type="SMART" id="SM00078">
    <property type="entry name" value="IlGF"/>
    <property type="match status" value="1"/>
</dbReference>
<organism evidence="10 11">
    <name type="scientific">Acanthoscelides obtectus</name>
    <name type="common">Bean weevil</name>
    <name type="synonym">Bruchus obtectus</name>
    <dbReference type="NCBI Taxonomy" id="200917"/>
    <lineage>
        <taxon>Eukaryota</taxon>
        <taxon>Metazoa</taxon>
        <taxon>Ecdysozoa</taxon>
        <taxon>Arthropoda</taxon>
        <taxon>Hexapoda</taxon>
        <taxon>Insecta</taxon>
        <taxon>Pterygota</taxon>
        <taxon>Neoptera</taxon>
        <taxon>Endopterygota</taxon>
        <taxon>Coleoptera</taxon>
        <taxon>Polyphaga</taxon>
        <taxon>Cucujiformia</taxon>
        <taxon>Chrysomeloidea</taxon>
        <taxon>Chrysomelidae</taxon>
        <taxon>Bruchinae</taxon>
        <taxon>Bruchini</taxon>
        <taxon>Acanthoscelides</taxon>
    </lineage>
</organism>
<dbReference type="EMBL" id="CAKOFQ010006830">
    <property type="protein sequence ID" value="CAH1974907.1"/>
    <property type="molecule type" value="Genomic_DNA"/>
</dbReference>
<evidence type="ECO:0000256" key="8">
    <source>
        <dbReference type="SAM" id="SignalP"/>
    </source>
</evidence>
<dbReference type="Pfam" id="PF03488">
    <property type="entry name" value="Ins_beta"/>
    <property type="match status" value="1"/>
</dbReference>
<proteinExistence type="inferred from homology"/>
<evidence type="ECO:0000259" key="9">
    <source>
        <dbReference type="SMART" id="SM00078"/>
    </source>
</evidence>
<dbReference type="CDD" id="cd04366">
    <property type="entry name" value="IlGF_insulin_bombyxin_like"/>
    <property type="match status" value="1"/>
</dbReference>
<keyword evidence="11" id="KW-1185">Reference proteome</keyword>
<comment type="similarity">
    <text evidence="2">Belongs to the insulin family.</text>
</comment>
<gene>
    <name evidence="10" type="ORF">ACAOBT_LOCUS11352</name>
</gene>
<sequence length="176" mass="20661">MKSTLGLTLNTLLISIVIAQDIQFHVDRRFPRRYCGSRLARVLSEFCLSFYSPSSDNRVKRQITTECCYNECSLDYLLDSYCASVDTERLNRVQNTDVQEIQRSSVPPQIRRLRKNMRRPRNKRNCLCKGNRLRKRRKKTDDTVKPIQEPRLGNRDEGGFAFYVEQTDNGQDNLMM</sequence>
<feature type="chain" id="PRO_5040199585" description="Insulin-like domain-containing protein" evidence="8">
    <location>
        <begin position="20"/>
        <end position="176"/>
    </location>
</feature>
<comment type="caution">
    <text evidence="10">The sequence shown here is derived from an EMBL/GenBank/DDBJ whole genome shotgun (WGS) entry which is preliminary data.</text>
</comment>
<evidence type="ECO:0000256" key="7">
    <source>
        <dbReference type="SAM" id="MobiDB-lite"/>
    </source>
</evidence>
<evidence type="ECO:0000256" key="4">
    <source>
        <dbReference type="ARBA" id="ARBA00022685"/>
    </source>
</evidence>
<reference evidence="10" key="1">
    <citation type="submission" date="2022-03" db="EMBL/GenBank/DDBJ databases">
        <authorList>
            <person name="Sayadi A."/>
        </authorList>
    </citation>
    <scope>NUCLEOTIDE SEQUENCE</scope>
</reference>
<dbReference type="Gene3D" id="1.10.100.10">
    <property type="entry name" value="Insulin-like"/>
    <property type="match status" value="1"/>
</dbReference>
<evidence type="ECO:0000313" key="10">
    <source>
        <dbReference type="EMBL" id="CAH1974907.1"/>
    </source>
</evidence>
<evidence type="ECO:0000256" key="3">
    <source>
        <dbReference type="ARBA" id="ARBA00022525"/>
    </source>
</evidence>
<accession>A0A9P0KG14</accession>
<dbReference type="InterPro" id="IPR036438">
    <property type="entry name" value="Insulin-like_sf"/>
</dbReference>
<dbReference type="GO" id="GO:0005179">
    <property type="term" value="F:hormone activity"/>
    <property type="evidence" value="ECO:0007669"/>
    <property type="project" value="InterPro"/>
</dbReference>
<evidence type="ECO:0000256" key="5">
    <source>
        <dbReference type="ARBA" id="ARBA00022729"/>
    </source>
</evidence>
<dbReference type="InterPro" id="IPR003235">
    <property type="entry name" value="Nem_insulin-like_b-type"/>
</dbReference>
<dbReference type="SUPFAM" id="SSF56994">
    <property type="entry name" value="Insulin-like"/>
    <property type="match status" value="1"/>
</dbReference>
<dbReference type="Proteomes" id="UP001152888">
    <property type="component" value="Unassembled WGS sequence"/>
</dbReference>
<feature type="signal peptide" evidence="8">
    <location>
        <begin position="1"/>
        <end position="19"/>
    </location>
</feature>
<protein>
    <recommendedName>
        <fullName evidence="9">Insulin-like domain-containing protein</fullName>
    </recommendedName>
</protein>
<evidence type="ECO:0000256" key="2">
    <source>
        <dbReference type="ARBA" id="ARBA00009034"/>
    </source>
</evidence>
<name>A0A9P0KG14_ACAOB</name>
<feature type="domain" description="Insulin-like" evidence="9">
    <location>
        <begin position="32"/>
        <end position="82"/>
    </location>
</feature>
<keyword evidence="6" id="KW-1015">Disulfide bond</keyword>
<comment type="subcellular location">
    <subcellularLocation>
        <location evidence="1">Secreted</location>
    </subcellularLocation>
</comment>